<dbReference type="EMBL" id="JANBUL010000117">
    <property type="protein sequence ID" value="KAJ2781024.1"/>
    <property type="molecule type" value="Genomic_DNA"/>
</dbReference>
<organism evidence="5 6">
    <name type="scientific">Coemansia javaensis</name>
    <dbReference type="NCBI Taxonomy" id="2761396"/>
    <lineage>
        <taxon>Eukaryota</taxon>
        <taxon>Fungi</taxon>
        <taxon>Fungi incertae sedis</taxon>
        <taxon>Zoopagomycota</taxon>
        <taxon>Kickxellomycotina</taxon>
        <taxon>Kickxellomycetes</taxon>
        <taxon>Kickxellales</taxon>
        <taxon>Kickxellaceae</taxon>
        <taxon>Coemansia</taxon>
    </lineage>
</organism>
<dbReference type="InterPro" id="IPR001944">
    <property type="entry name" value="Glycoside_Hdrlase_35"/>
</dbReference>
<keyword evidence="3" id="KW-0472">Membrane</keyword>
<dbReference type="InterPro" id="IPR017853">
    <property type="entry name" value="GH"/>
</dbReference>
<comment type="caution">
    <text evidence="5">The sequence shown here is derived from an EMBL/GenBank/DDBJ whole genome shotgun (WGS) entry which is preliminary data.</text>
</comment>
<dbReference type="Pfam" id="PF01301">
    <property type="entry name" value="Glyco_hydro_35"/>
    <property type="match status" value="1"/>
</dbReference>
<dbReference type="Proteomes" id="UP001140217">
    <property type="component" value="Unassembled WGS sequence"/>
</dbReference>
<dbReference type="GO" id="GO:0004553">
    <property type="term" value="F:hydrolase activity, hydrolyzing O-glycosyl compounds"/>
    <property type="evidence" value="ECO:0007669"/>
    <property type="project" value="InterPro"/>
</dbReference>
<feature type="domain" description="Glycoside hydrolase 35 catalytic" evidence="4">
    <location>
        <begin position="134"/>
        <end position="302"/>
    </location>
</feature>
<keyword evidence="3" id="KW-1133">Transmembrane helix</keyword>
<evidence type="ECO:0000259" key="4">
    <source>
        <dbReference type="Pfam" id="PF01301"/>
    </source>
</evidence>
<reference evidence="5" key="1">
    <citation type="submission" date="2022-07" db="EMBL/GenBank/DDBJ databases">
        <title>Phylogenomic reconstructions and comparative analyses of Kickxellomycotina fungi.</title>
        <authorList>
            <person name="Reynolds N.K."/>
            <person name="Stajich J.E."/>
            <person name="Barry K."/>
            <person name="Grigoriev I.V."/>
            <person name="Crous P."/>
            <person name="Smith M.E."/>
        </authorList>
    </citation>
    <scope>NUCLEOTIDE SEQUENCE</scope>
    <source>
        <strain evidence="5">NBRC 105414</strain>
    </source>
</reference>
<dbReference type="PANTHER" id="PTHR23421">
    <property type="entry name" value="BETA-GALACTOSIDASE RELATED"/>
    <property type="match status" value="1"/>
</dbReference>
<feature type="transmembrane region" description="Helical" evidence="3">
    <location>
        <begin position="207"/>
        <end position="227"/>
    </location>
</feature>
<dbReference type="Gene3D" id="3.20.20.80">
    <property type="entry name" value="Glycosidases"/>
    <property type="match status" value="1"/>
</dbReference>
<dbReference type="SUPFAM" id="SSF51445">
    <property type="entry name" value="(Trans)glycosidases"/>
    <property type="match status" value="1"/>
</dbReference>
<evidence type="ECO:0000256" key="3">
    <source>
        <dbReference type="SAM" id="Phobius"/>
    </source>
</evidence>
<dbReference type="AlphaFoldDB" id="A0A9W8LJ30"/>
<proteinExistence type="inferred from homology"/>
<evidence type="ECO:0000256" key="2">
    <source>
        <dbReference type="RuleBase" id="RU003679"/>
    </source>
</evidence>
<gene>
    <name evidence="5" type="ORF">H4R18_003118</name>
</gene>
<evidence type="ECO:0000313" key="5">
    <source>
        <dbReference type="EMBL" id="KAJ2781024.1"/>
    </source>
</evidence>
<name>A0A9W8LJ30_9FUNG</name>
<comment type="similarity">
    <text evidence="1 2">Belongs to the glycosyl hydrolase 35 family.</text>
</comment>
<evidence type="ECO:0000313" key="6">
    <source>
        <dbReference type="Proteomes" id="UP001140217"/>
    </source>
</evidence>
<dbReference type="Gene3D" id="2.60.120.260">
    <property type="entry name" value="Galactose-binding domain-like"/>
    <property type="match status" value="1"/>
</dbReference>
<protein>
    <recommendedName>
        <fullName evidence="4">Glycoside hydrolase 35 catalytic domain-containing protein</fullName>
    </recommendedName>
</protein>
<keyword evidence="6" id="KW-1185">Reference proteome</keyword>
<accession>A0A9W8LJ30</accession>
<dbReference type="InterPro" id="IPR008979">
    <property type="entry name" value="Galactose-bd-like_sf"/>
</dbReference>
<dbReference type="GO" id="GO:0005975">
    <property type="term" value="P:carbohydrate metabolic process"/>
    <property type="evidence" value="ECO:0007669"/>
    <property type="project" value="InterPro"/>
</dbReference>
<dbReference type="InterPro" id="IPR031330">
    <property type="entry name" value="Gly_Hdrlase_35_cat"/>
</dbReference>
<dbReference type="OrthoDB" id="1657402at2759"/>
<keyword evidence="3" id="KW-0812">Transmembrane</keyword>
<evidence type="ECO:0000256" key="1">
    <source>
        <dbReference type="ARBA" id="ARBA00009809"/>
    </source>
</evidence>
<sequence length="1169" mass="123060">MPAVLLESGIVLVPLAGAALYIVVTSNALLVVFSAAAAALAAAVLRLRYHYSSGAYSDLAVRAQDPSSSSGSSSSEQAGGGHKFSEIVRDAQRHRYRDEVVRGGEALAAVATSERMRYDAEAFGAGLSFDHRCFYVRGRAAWILAADFDYWRLPGAEDGDSEAAWRRALQQYRALGFSAVRIRFHWGFHSPRPGAYDFAGRRDVGRLLGVCAELGLLVIAALGPFVGGDVQGGGFPPWLLQQRGVRVRHVWRAGLKAWDDRFAAAAGEWLDRIAAVVAGHEVVTRSARGRGCVALVQLENGLAARGALGLPLALHDETRLLARMARERLVRVPLATNNLRWPADFASPAARLWARAEQRLRAWRVIAPPFRPDIAGFTAHGDLAAAPLDLDAVARITRADNAPMAALELRCAGAFSGQIEAALSQGLAVLSLPGFFDLGARGTLAGPQRPPGAPPAVPASGALSADARAARLVLHAARALEPQLAASDATSARPWISRAARPSVRAVAVDGLPPAAVCVRRQWETGAGRPAGAGAPGVDDSAQLGIVAFVDGRGRPQDASPELPVLFTLAGAPLLHKAGSFVLTATLGARRRGIFAANVLVGAPGAPLALVAATKELYARVRLGPAAEAWICAEEAAQAGQLLFHGECRVSGHADLELVDVDHAAGHRFSFVAPRPGPGVATVAAPGGGPTVHLVLVSQRALDTLVVGYGPYDGEHAAAVFAAWGVDGLAPAAPGTIDLLPVGASEGAAGQAIAISHTQPCPGSAALEPLDAPAEAAYSGHPFVWAFSAPAAGAARPIAAVSGFERRTTSWDALPWKLLPTRADLETMDEINLMTWQRDLGMFAFHATDLGYNGTHVLYRCQLRLKPRNLTAPTIRLQLNVRHRCTVWVNGVNMSGHQTLHALAAPPGTAAAYIEALRHPGAAEGPDRWGGTTTYDVTRAMRLSDPDAEEGALNEVHILVESRGLGAQADGNNDARTPRGLLAAYWHGFNFVGEDHDDSEIHDHDHDSRTEQMRTKWEICGVDVTALADVYGSSGIPDEQAQTGWIPAMEQPLASPGWSTRLQLSPDAGVQWWRWRLPAPAAAAGSDAPVCLNISGEATVCVWINGVLVGRHDPGAGPSLVLLRGGLAGQAAQPLGDEVRLMLHGWADDAAAGTTPSTIPVEVSLVGSQ</sequence>
<dbReference type="SUPFAM" id="SSF49785">
    <property type="entry name" value="Galactose-binding domain-like"/>
    <property type="match status" value="1"/>
</dbReference>